<dbReference type="GO" id="GO:0010945">
    <property type="term" value="F:coenzyme A diphosphatase activity"/>
    <property type="evidence" value="ECO:0007669"/>
    <property type="project" value="InterPro"/>
</dbReference>
<evidence type="ECO:0000256" key="3">
    <source>
        <dbReference type="ARBA" id="ARBA00022723"/>
    </source>
</evidence>
<dbReference type="PANTHER" id="PTHR12992">
    <property type="entry name" value="NUDIX HYDROLASE"/>
    <property type="match status" value="1"/>
</dbReference>
<dbReference type="PROSITE" id="PS51462">
    <property type="entry name" value="NUDIX"/>
    <property type="match status" value="1"/>
</dbReference>
<gene>
    <name evidence="8" type="ORF">HF995_08100</name>
</gene>
<evidence type="ECO:0000256" key="6">
    <source>
        <dbReference type="ARBA" id="ARBA00023211"/>
    </source>
</evidence>
<proteinExistence type="predicted"/>
<evidence type="ECO:0000256" key="5">
    <source>
        <dbReference type="ARBA" id="ARBA00022842"/>
    </source>
</evidence>
<keyword evidence="3" id="KW-0479">Metal-binding</keyword>
<accession>A0A9X5FBP9</accession>
<evidence type="ECO:0000256" key="4">
    <source>
        <dbReference type="ARBA" id="ARBA00022801"/>
    </source>
</evidence>
<keyword evidence="4" id="KW-0378">Hydrolase</keyword>
<evidence type="ECO:0000256" key="2">
    <source>
        <dbReference type="ARBA" id="ARBA00001946"/>
    </source>
</evidence>
<dbReference type="Gene3D" id="3.90.79.10">
    <property type="entry name" value="Nucleoside Triphosphate Pyrophosphohydrolase"/>
    <property type="match status" value="1"/>
</dbReference>
<feature type="domain" description="Nudix hydrolase" evidence="7">
    <location>
        <begin position="34"/>
        <end position="183"/>
    </location>
</feature>
<dbReference type="InterPro" id="IPR000086">
    <property type="entry name" value="NUDIX_hydrolase_dom"/>
</dbReference>
<evidence type="ECO:0000313" key="9">
    <source>
        <dbReference type="Proteomes" id="UP000774283"/>
    </source>
</evidence>
<sequence>MGAADVDALAQLRALAAEGIDWRAATGRLPDADASRPAAVLVLFGRLDDVPAEHANDAPAVPADLDVLLVRRASTLRHHPGQVAFPGGRMDPTDDDLVAAALREAEEETGLDTGGVEVLGTLGALPLPVSDHLVTPVLGWWARPTAVRVVDHGESAQVFRAPVADLVSPSNRGTTALERGGRTYRGPAFEVAGNVVWGFTAIVLSGILDGLGWSVPWDRGRAVEIPW</sequence>
<dbReference type="AlphaFoldDB" id="A0A9X5FBP9"/>
<dbReference type="GO" id="GO:0046872">
    <property type="term" value="F:metal ion binding"/>
    <property type="evidence" value="ECO:0007669"/>
    <property type="project" value="UniProtKB-KW"/>
</dbReference>
<evidence type="ECO:0000256" key="1">
    <source>
        <dbReference type="ARBA" id="ARBA00001936"/>
    </source>
</evidence>
<protein>
    <submittedName>
        <fullName evidence="8">CoA pyrophosphatase</fullName>
    </submittedName>
</protein>
<comment type="cofactor">
    <cofactor evidence="2">
        <name>Mg(2+)</name>
        <dbReference type="ChEBI" id="CHEBI:18420"/>
    </cofactor>
</comment>
<organism evidence="8 9">
    <name type="scientific">Sanguibacter hominis ATCC BAA-789</name>
    <dbReference type="NCBI Taxonomy" id="1312740"/>
    <lineage>
        <taxon>Bacteria</taxon>
        <taxon>Bacillati</taxon>
        <taxon>Actinomycetota</taxon>
        <taxon>Actinomycetes</taxon>
        <taxon>Micrococcales</taxon>
        <taxon>Sanguibacteraceae</taxon>
        <taxon>Sanguibacter</taxon>
    </lineage>
</organism>
<dbReference type="Pfam" id="PF00293">
    <property type="entry name" value="NUDIX"/>
    <property type="match status" value="1"/>
</dbReference>
<evidence type="ECO:0000313" key="8">
    <source>
        <dbReference type="EMBL" id="NKX93234.1"/>
    </source>
</evidence>
<dbReference type="InterPro" id="IPR015797">
    <property type="entry name" value="NUDIX_hydrolase-like_dom_sf"/>
</dbReference>
<dbReference type="InterPro" id="IPR045121">
    <property type="entry name" value="CoAse"/>
</dbReference>
<keyword evidence="9" id="KW-1185">Reference proteome</keyword>
<dbReference type="SUPFAM" id="SSF55811">
    <property type="entry name" value="Nudix"/>
    <property type="match status" value="1"/>
</dbReference>
<evidence type="ECO:0000259" key="7">
    <source>
        <dbReference type="PROSITE" id="PS51462"/>
    </source>
</evidence>
<comment type="caution">
    <text evidence="8">The sequence shown here is derived from an EMBL/GenBank/DDBJ whole genome shotgun (WGS) entry which is preliminary data.</text>
</comment>
<keyword evidence="6" id="KW-0464">Manganese</keyword>
<dbReference type="Proteomes" id="UP000774283">
    <property type="component" value="Unassembled WGS sequence"/>
</dbReference>
<name>A0A9X5FBP9_9MICO</name>
<keyword evidence="5" id="KW-0460">Magnesium</keyword>
<dbReference type="EMBL" id="JAAXOW010000002">
    <property type="protein sequence ID" value="NKX93234.1"/>
    <property type="molecule type" value="Genomic_DNA"/>
</dbReference>
<reference evidence="8 9" key="1">
    <citation type="submission" date="2020-04" db="EMBL/GenBank/DDBJ databases">
        <title>MicrobeNet Type strains.</title>
        <authorList>
            <person name="Nicholson A.C."/>
        </authorList>
    </citation>
    <scope>NUCLEOTIDE SEQUENCE [LARGE SCALE GENOMIC DNA]</scope>
    <source>
        <strain evidence="8 9">ATCC BAA-789</strain>
    </source>
</reference>
<dbReference type="CDD" id="cd03426">
    <property type="entry name" value="NUDIX_CoAse_Nudt7"/>
    <property type="match status" value="1"/>
</dbReference>
<dbReference type="PANTHER" id="PTHR12992:SF11">
    <property type="entry name" value="MITOCHONDRIAL COENZYME A DIPHOSPHATASE NUDT8"/>
    <property type="match status" value="1"/>
</dbReference>
<comment type="cofactor">
    <cofactor evidence="1">
        <name>Mn(2+)</name>
        <dbReference type="ChEBI" id="CHEBI:29035"/>
    </cofactor>
</comment>